<organism evidence="4 5">
    <name type="scientific">Hyphococcus lacteus</name>
    <dbReference type="NCBI Taxonomy" id="3143536"/>
    <lineage>
        <taxon>Bacteria</taxon>
        <taxon>Pseudomonadati</taxon>
        <taxon>Pseudomonadota</taxon>
        <taxon>Alphaproteobacteria</taxon>
        <taxon>Parvularculales</taxon>
        <taxon>Parvularculaceae</taxon>
        <taxon>Hyphococcus</taxon>
    </lineage>
</organism>
<name>A0ABV3Z4A6_9PROT</name>
<dbReference type="EMBL" id="JBEHZE010000001">
    <property type="protein sequence ID" value="MEX6632864.1"/>
    <property type="molecule type" value="Genomic_DNA"/>
</dbReference>
<evidence type="ECO:0000256" key="1">
    <source>
        <dbReference type="ARBA" id="ARBA00010876"/>
    </source>
</evidence>
<evidence type="ECO:0000256" key="2">
    <source>
        <dbReference type="ARBA" id="ARBA00023235"/>
    </source>
</evidence>
<comment type="similarity">
    <text evidence="1">Belongs to the pseudouridine synthase RluA family.</text>
</comment>
<protein>
    <submittedName>
        <fullName evidence="4">RNA pseudouridine synthase</fullName>
    </submittedName>
</protein>
<dbReference type="PANTHER" id="PTHR21600">
    <property type="entry name" value="MITOCHONDRIAL RNA PSEUDOURIDINE SYNTHASE"/>
    <property type="match status" value="1"/>
</dbReference>
<feature type="domain" description="Pseudouridine synthase RsuA/RluA-like" evidence="3">
    <location>
        <begin position="21"/>
        <end position="168"/>
    </location>
</feature>
<accession>A0ABV3Z4A6</accession>
<dbReference type="InterPro" id="IPR050188">
    <property type="entry name" value="RluA_PseudoU_synthase"/>
</dbReference>
<sequence length="228" mass="25083">MVIYAADFLLDRLLYRDGLILIIDKPAGLPVHAGPSGGDNLENYFDALRFGLPRQPALAHRLDRDTSGCLVLGRHPKALRKLHRLFAEGQIDKTYWALTKGIPEKLSGTIDKPLKKQTRGSGWRVEIADDGQRAVTTYRVVGRAGDVALIEAKPKTGRTHQIRVHLNAIGAPIIGDPQYGDQAPDQRAQPMMLHARRIIVPISKNKDPIMVEATPPDAMATALEKLGL</sequence>
<evidence type="ECO:0000313" key="5">
    <source>
        <dbReference type="Proteomes" id="UP001560685"/>
    </source>
</evidence>
<keyword evidence="2" id="KW-0413">Isomerase</keyword>
<keyword evidence="5" id="KW-1185">Reference proteome</keyword>
<dbReference type="InterPro" id="IPR020103">
    <property type="entry name" value="PsdUridine_synth_cat_dom_sf"/>
</dbReference>
<dbReference type="RefSeq" id="WP_369312797.1">
    <property type="nucleotide sequence ID" value="NZ_JBEHZE010000001.1"/>
</dbReference>
<dbReference type="InterPro" id="IPR006224">
    <property type="entry name" value="PsdUridine_synth_RluA-like_CS"/>
</dbReference>
<evidence type="ECO:0000259" key="3">
    <source>
        <dbReference type="Pfam" id="PF00849"/>
    </source>
</evidence>
<dbReference type="PROSITE" id="PS01129">
    <property type="entry name" value="PSI_RLU"/>
    <property type="match status" value="1"/>
</dbReference>
<dbReference type="SUPFAM" id="SSF55120">
    <property type="entry name" value="Pseudouridine synthase"/>
    <property type="match status" value="1"/>
</dbReference>
<dbReference type="InterPro" id="IPR006145">
    <property type="entry name" value="PsdUridine_synth_RsuA/RluA"/>
</dbReference>
<dbReference type="Proteomes" id="UP001560685">
    <property type="component" value="Unassembled WGS sequence"/>
</dbReference>
<comment type="caution">
    <text evidence="4">The sequence shown here is derived from an EMBL/GenBank/DDBJ whole genome shotgun (WGS) entry which is preliminary data.</text>
</comment>
<dbReference type="Gene3D" id="3.30.2350.10">
    <property type="entry name" value="Pseudouridine synthase"/>
    <property type="match status" value="1"/>
</dbReference>
<proteinExistence type="inferred from homology"/>
<dbReference type="PANTHER" id="PTHR21600:SF44">
    <property type="entry name" value="RIBOSOMAL LARGE SUBUNIT PSEUDOURIDINE SYNTHASE D"/>
    <property type="match status" value="1"/>
</dbReference>
<dbReference type="CDD" id="cd02869">
    <property type="entry name" value="PseudoU_synth_RluA_like"/>
    <property type="match status" value="1"/>
</dbReference>
<reference evidence="4 5" key="1">
    <citation type="submission" date="2024-05" db="EMBL/GenBank/DDBJ databases">
        <title>Three bacterial strains, DH-69, EH-24, and ECK-19 isolated from coastal sediments.</title>
        <authorList>
            <person name="Ye Y.-Q."/>
            <person name="Du Z.-J."/>
        </authorList>
    </citation>
    <scope>NUCLEOTIDE SEQUENCE [LARGE SCALE GENOMIC DNA]</scope>
    <source>
        <strain evidence="4 5">ECK-19</strain>
    </source>
</reference>
<evidence type="ECO:0000313" key="4">
    <source>
        <dbReference type="EMBL" id="MEX6632864.1"/>
    </source>
</evidence>
<gene>
    <name evidence="4" type="ORF">ABFZ84_04820</name>
</gene>
<dbReference type="Pfam" id="PF00849">
    <property type="entry name" value="PseudoU_synth_2"/>
    <property type="match status" value="1"/>
</dbReference>